<protein>
    <submittedName>
        <fullName evidence="1">Uncharacterized protein</fullName>
    </submittedName>
</protein>
<name>A0A2G5BF82_COERN</name>
<evidence type="ECO:0000313" key="1">
    <source>
        <dbReference type="EMBL" id="PIA17377.1"/>
    </source>
</evidence>
<evidence type="ECO:0000313" key="2">
    <source>
        <dbReference type="Proteomes" id="UP000242474"/>
    </source>
</evidence>
<sequence>MKALGFCNYCVAPVALGARSSHVVHLLKMCSSLQSTSYLANDVFAYLRAQSNAKCTNSIHLKVAL</sequence>
<proteinExistence type="predicted"/>
<organism evidence="1 2">
    <name type="scientific">Coemansia reversa (strain ATCC 12441 / NRRL 1564)</name>
    <dbReference type="NCBI Taxonomy" id="763665"/>
    <lineage>
        <taxon>Eukaryota</taxon>
        <taxon>Fungi</taxon>
        <taxon>Fungi incertae sedis</taxon>
        <taxon>Zoopagomycota</taxon>
        <taxon>Kickxellomycotina</taxon>
        <taxon>Kickxellomycetes</taxon>
        <taxon>Kickxellales</taxon>
        <taxon>Kickxellaceae</taxon>
        <taxon>Coemansia</taxon>
    </lineage>
</organism>
<gene>
    <name evidence="1" type="ORF">COEREDRAFT_80694</name>
</gene>
<dbReference type="EMBL" id="KZ303495">
    <property type="protein sequence ID" value="PIA17377.1"/>
    <property type="molecule type" value="Genomic_DNA"/>
</dbReference>
<accession>A0A2G5BF82</accession>
<dbReference type="AlphaFoldDB" id="A0A2G5BF82"/>
<reference evidence="1 2" key="1">
    <citation type="journal article" date="2015" name="Genome Biol. Evol.">
        <title>Phylogenomic analyses indicate that early fungi evolved digesting cell walls of algal ancestors of land plants.</title>
        <authorList>
            <person name="Chang Y."/>
            <person name="Wang S."/>
            <person name="Sekimoto S."/>
            <person name="Aerts A.L."/>
            <person name="Choi C."/>
            <person name="Clum A."/>
            <person name="LaButti K.M."/>
            <person name="Lindquist E.A."/>
            <person name="Yee Ngan C."/>
            <person name="Ohm R.A."/>
            <person name="Salamov A.A."/>
            <person name="Grigoriev I.V."/>
            <person name="Spatafora J.W."/>
            <person name="Berbee M.L."/>
        </authorList>
    </citation>
    <scope>NUCLEOTIDE SEQUENCE [LARGE SCALE GENOMIC DNA]</scope>
    <source>
        <strain evidence="1 2">NRRL 1564</strain>
    </source>
</reference>
<dbReference type="Proteomes" id="UP000242474">
    <property type="component" value="Unassembled WGS sequence"/>
</dbReference>
<keyword evidence="2" id="KW-1185">Reference proteome</keyword>